<evidence type="ECO:0000313" key="3">
    <source>
        <dbReference type="Proteomes" id="UP000077013"/>
    </source>
</evidence>
<comment type="caution">
    <text evidence="2">The sequence shown here is derived from an EMBL/GenBank/DDBJ whole genome shotgun (WGS) entry which is preliminary data.</text>
</comment>
<dbReference type="STRING" id="1763537.ULVI_00700"/>
<evidence type="ECO:0008006" key="4">
    <source>
        <dbReference type="Google" id="ProtNLM"/>
    </source>
</evidence>
<keyword evidence="1" id="KW-0472">Membrane</keyword>
<feature type="transmembrane region" description="Helical" evidence="1">
    <location>
        <begin position="113"/>
        <end position="132"/>
    </location>
</feature>
<feature type="transmembrane region" description="Helical" evidence="1">
    <location>
        <begin position="6"/>
        <end position="28"/>
    </location>
</feature>
<gene>
    <name evidence="2" type="ORF">ULVI_00700</name>
</gene>
<proteinExistence type="predicted"/>
<name>A0A167KCR1_9FLAO</name>
<feature type="transmembrane region" description="Helical" evidence="1">
    <location>
        <begin position="40"/>
        <end position="61"/>
    </location>
</feature>
<sequence length="211" mass="23393">MTLFLFLLLGLLISGLGTIPVGGSNIAVIKTSKEESVGRAIPIAIGASLGETILAFLSLWYSNAIVDFFETNLWVQILFLALFFIVGLLFLFPKLVQIDFEVDTKGKSVRANFLTGLSFGIINPTVLLYYIIAVSLAQEYLLYISEVSSKIVLAFFFCGVFAGKVLVLYLYGKLSKTYEDKKPKNKNNIYRWIGLAIVLISIAQGIRMLLE</sequence>
<keyword evidence="3" id="KW-1185">Reference proteome</keyword>
<dbReference type="EMBL" id="LRXL01000002">
    <property type="protein sequence ID" value="OAB81735.1"/>
    <property type="molecule type" value="Genomic_DNA"/>
</dbReference>
<protein>
    <recommendedName>
        <fullName evidence="4">Lysine transporter LysE</fullName>
    </recommendedName>
</protein>
<dbReference type="OrthoDB" id="1161040at2"/>
<reference evidence="2 3" key="1">
    <citation type="submission" date="2016-02" db="EMBL/GenBank/DDBJ databases">
        <title>Ulvibacter sp. LPB0005, isolated from Thais luteostoma.</title>
        <authorList>
            <person name="Shin S.-K."/>
            <person name="Yi H."/>
        </authorList>
    </citation>
    <scope>NUCLEOTIDE SEQUENCE [LARGE SCALE GENOMIC DNA]</scope>
    <source>
        <strain evidence="2 3">LPB0005</strain>
    </source>
</reference>
<evidence type="ECO:0000313" key="2">
    <source>
        <dbReference type="EMBL" id="OAB81735.1"/>
    </source>
</evidence>
<keyword evidence="1" id="KW-0812">Transmembrane</keyword>
<organism evidence="2 3">
    <name type="scientific">Cochleicola gelatinilyticus</name>
    <dbReference type="NCBI Taxonomy" id="1763537"/>
    <lineage>
        <taxon>Bacteria</taxon>
        <taxon>Pseudomonadati</taxon>
        <taxon>Bacteroidota</taxon>
        <taxon>Flavobacteriia</taxon>
        <taxon>Flavobacteriales</taxon>
        <taxon>Flavobacteriaceae</taxon>
        <taxon>Cochleicola</taxon>
    </lineage>
</organism>
<dbReference type="Proteomes" id="UP000077013">
    <property type="component" value="Unassembled WGS sequence"/>
</dbReference>
<feature type="transmembrane region" description="Helical" evidence="1">
    <location>
        <begin position="152"/>
        <end position="171"/>
    </location>
</feature>
<feature type="transmembrane region" description="Helical" evidence="1">
    <location>
        <begin position="192"/>
        <end position="210"/>
    </location>
</feature>
<accession>A0A167KCR1</accession>
<feature type="transmembrane region" description="Helical" evidence="1">
    <location>
        <begin position="73"/>
        <end position="92"/>
    </location>
</feature>
<keyword evidence="1" id="KW-1133">Transmembrane helix</keyword>
<dbReference type="RefSeq" id="WP_068588399.1">
    <property type="nucleotide sequence ID" value="NZ_LRXL01000002.1"/>
</dbReference>
<dbReference type="AlphaFoldDB" id="A0A167KCR1"/>
<evidence type="ECO:0000256" key="1">
    <source>
        <dbReference type="SAM" id="Phobius"/>
    </source>
</evidence>